<evidence type="ECO:0000313" key="3">
    <source>
        <dbReference type="EMBL" id="SMP60657.1"/>
    </source>
</evidence>
<sequence>MRVLVMVKATAESESGAMPTTEELAEMSRFNEELVKAGVMLAAEGLQPSSKGARVRFSGKTRTVIDGPFTETKELVAGFWLWEVSSMDEAIEWVRRCPNPMRTDSEIEIRPIFGAEDLGENFTPELREQEEQLRRQIASKDANGA</sequence>
<comment type="similarity">
    <text evidence="1">Belongs to the YciI family.</text>
</comment>
<dbReference type="InterPro" id="IPR005545">
    <property type="entry name" value="YCII"/>
</dbReference>
<dbReference type="PANTHER" id="PTHR35174">
    <property type="entry name" value="BLL7171 PROTEIN-RELATED"/>
    <property type="match status" value="1"/>
</dbReference>
<accession>A0ABY1Q6W6</accession>
<dbReference type="Gene3D" id="3.30.70.1060">
    <property type="entry name" value="Dimeric alpha+beta barrel"/>
    <property type="match status" value="1"/>
</dbReference>
<reference evidence="3 4" key="1">
    <citation type="submission" date="2017-05" db="EMBL/GenBank/DDBJ databases">
        <authorList>
            <person name="Varghese N."/>
            <person name="Submissions S."/>
        </authorList>
    </citation>
    <scope>NUCLEOTIDE SEQUENCE [LARGE SCALE GENOMIC DNA]</scope>
    <source>
        <strain evidence="3 4">DSM 26001</strain>
    </source>
</reference>
<evidence type="ECO:0000259" key="2">
    <source>
        <dbReference type="Pfam" id="PF03795"/>
    </source>
</evidence>
<keyword evidence="4" id="KW-1185">Reference proteome</keyword>
<dbReference type="PANTHER" id="PTHR35174:SF4">
    <property type="entry name" value="BLL7163 PROTEIN"/>
    <property type="match status" value="1"/>
</dbReference>
<name>A0ABY1Q6W6_9BURK</name>
<gene>
    <name evidence="3" type="ORF">SAMN06295970_10731</name>
</gene>
<dbReference type="RefSeq" id="WP_283442360.1">
    <property type="nucleotide sequence ID" value="NZ_FXUL01000007.1"/>
</dbReference>
<dbReference type="SUPFAM" id="SSF54909">
    <property type="entry name" value="Dimeric alpha+beta barrel"/>
    <property type="match status" value="1"/>
</dbReference>
<comment type="caution">
    <text evidence="3">The sequence shown here is derived from an EMBL/GenBank/DDBJ whole genome shotgun (WGS) entry which is preliminary data.</text>
</comment>
<organism evidence="3 4">
    <name type="scientific">Noviherbaspirillum suwonense</name>
    <dbReference type="NCBI Taxonomy" id="1224511"/>
    <lineage>
        <taxon>Bacteria</taxon>
        <taxon>Pseudomonadati</taxon>
        <taxon>Pseudomonadota</taxon>
        <taxon>Betaproteobacteria</taxon>
        <taxon>Burkholderiales</taxon>
        <taxon>Oxalobacteraceae</taxon>
        <taxon>Noviherbaspirillum</taxon>
    </lineage>
</organism>
<dbReference type="Pfam" id="PF03795">
    <property type="entry name" value="YCII"/>
    <property type="match status" value="1"/>
</dbReference>
<dbReference type="EMBL" id="FXUL01000007">
    <property type="protein sequence ID" value="SMP60657.1"/>
    <property type="molecule type" value="Genomic_DNA"/>
</dbReference>
<evidence type="ECO:0000313" key="4">
    <source>
        <dbReference type="Proteomes" id="UP001158049"/>
    </source>
</evidence>
<protein>
    <submittedName>
        <fullName evidence="3">Uncharacterized conserved protein</fullName>
    </submittedName>
</protein>
<feature type="domain" description="YCII-related" evidence="2">
    <location>
        <begin position="1"/>
        <end position="112"/>
    </location>
</feature>
<proteinExistence type="inferred from homology"/>
<dbReference type="Proteomes" id="UP001158049">
    <property type="component" value="Unassembled WGS sequence"/>
</dbReference>
<dbReference type="InterPro" id="IPR011008">
    <property type="entry name" value="Dimeric_a/b-barrel"/>
</dbReference>
<evidence type="ECO:0000256" key="1">
    <source>
        <dbReference type="ARBA" id="ARBA00007689"/>
    </source>
</evidence>